<dbReference type="EMBL" id="QREH01000001">
    <property type="protein sequence ID" value="REE02597.1"/>
    <property type="molecule type" value="Genomic_DNA"/>
</dbReference>
<dbReference type="CDD" id="cd00063">
    <property type="entry name" value="FN3"/>
    <property type="match status" value="3"/>
</dbReference>
<feature type="region of interest" description="Disordered" evidence="4">
    <location>
        <begin position="373"/>
        <end position="418"/>
    </location>
</feature>
<proteinExistence type="predicted"/>
<feature type="domain" description="Fibronectin type-III" evidence="6">
    <location>
        <begin position="1667"/>
        <end position="1764"/>
    </location>
</feature>
<accession>A0A3D9LAV7</accession>
<dbReference type="InterPro" id="IPR003961">
    <property type="entry name" value="FN3_dom"/>
</dbReference>
<comment type="caution">
    <text evidence="7">The sequence shown here is derived from an EMBL/GenBank/DDBJ whole genome shotgun (WGS) entry which is preliminary data.</text>
</comment>
<dbReference type="InterPro" id="IPR050964">
    <property type="entry name" value="Striated_Muscle_Regulatory"/>
</dbReference>
<dbReference type="GO" id="GO:0016798">
    <property type="term" value="F:hydrolase activity, acting on glycosyl bonds"/>
    <property type="evidence" value="ECO:0007669"/>
    <property type="project" value="UniProtKB-KW"/>
</dbReference>
<feature type="domain" description="Fibronectin type-III" evidence="6">
    <location>
        <begin position="1573"/>
        <end position="1663"/>
    </location>
</feature>
<keyword evidence="5" id="KW-0472">Membrane</keyword>
<organism evidence="7 8">
    <name type="scientific">Citricoccus muralis</name>
    <dbReference type="NCBI Taxonomy" id="169134"/>
    <lineage>
        <taxon>Bacteria</taxon>
        <taxon>Bacillati</taxon>
        <taxon>Actinomycetota</taxon>
        <taxon>Actinomycetes</taxon>
        <taxon>Micrococcales</taxon>
        <taxon>Micrococcaceae</taxon>
        <taxon>Citricoccus</taxon>
    </lineage>
</organism>
<dbReference type="Proteomes" id="UP000256727">
    <property type="component" value="Unassembled WGS sequence"/>
</dbReference>
<evidence type="ECO:0000256" key="2">
    <source>
        <dbReference type="ARBA" id="ARBA00023295"/>
    </source>
</evidence>
<dbReference type="PANTHER" id="PTHR13817">
    <property type="entry name" value="TITIN"/>
    <property type="match status" value="1"/>
</dbReference>
<reference evidence="7 8" key="1">
    <citation type="submission" date="2018-07" db="EMBL/GenBank/DDBJ databases">
        <title>Sequencing the genomes of 1000 actinobacteria strains.</title>
        <authorList>
            <person name="Klenk H.-P."/>
        </authorList>
    </citation>
    <scope>NUCLEOTIDE SEQUENCE [LARGE SCALE GENOMIC DNA]</scope>
    <source>
        <strain evidence="7 8">DSM 14442</strain>
    </source>
</reference>
<keyword evidence="8" id="KW-1185">Reference proteome</keyword>
<dbReference type="Pfam" id="PF00041">
    <property type="entry name" value="fn3"/>
    <property type="match status" value="3"/>
</dbReference>
<evidence type="ECO:0000259" key="6">
    <source>
        <dbReference type="PROSITE" id="PS50853"/>
    </source>
</evidence>
<evidence type="ECO:0000256" key="1">
    <source>
        <dbReference type="ARBA" id="ARBA00022737"/>
    </source>
</evidence>
<dbReference type="GO" id="GO:0000272">
    <property type="term" value="P:polysaccharide catabolic process"/>
    <property type="evidence" value="ECO:0007669"/>
    <property type="project" value="UniProtKB-KW"/>
</dbReference>
<feature type="region of interest" description="Disordered" evidence="4">
    <location>
        <begin position="1281"/>
        <end position="1300"/>
    </location>
</feature>
<keyword evidence="5" id="KW-1133">Transmembrane helix</keyword>
<dbReference type="Gene3D" id="2.60.40.10">
    <property type="entry name" value="Immunoglobulins"/>
    <property type="match status" value="3"/>
</dbReference>
<evidence type="ECO:0000256" key="3">
    <source>
        <dbReference type="ARBA" id="ARBA00023326"/>
    </source>
</evidence>
<keyword evidence="3" id="KW-0119">Carbohydrate metabolism</keyword>
<evidence type="ECO:0000313" key="7">
    <source>
        <dbReference type="EMBL" id="REE02597.1"/>
    </source>
</evidence>
<feature type="compositionally biased region" description="Polar residues" evidence="4">
    <location>
        <begin position="1284"/>
        <end position="1297"/>
    </location>
</feature>
<evidence type="ECO:0000256" key="4">
    <source>
        <dbReference type="SAM" id="MobiDB-lite"/>
    </source>
</evidence>
<dbReference type="SMART" id="SM00060">
    <property type="entry name" value="FN3"/>
    <property type="match status" value="4"/>
</dbReference>
<dbReference type="InterPro" id="IPR036116">
    <property type="entry name" value="FN3_sf"/>
</dbReference>
<sequence>MARRGWKAIKAPVTFSAVGAVVATGAFLYPGFETAELDLHDGGIWVTYDEGGYVGHLNYESTTLDGGLKPPVDHFDLHQQDGTVLMLDPASGALTSIDPSAMAVGDQVMMPATDGFALGGGVVSASNPAEGTVFAGTVDPSPQISGEDPLYEGEGTVASTTTLEGHVLIADLHEGMVHRYERPDTAGAAFEETDQKSIDGLAEMSEPAMTAAGDVPVAVDSTAGQLSWPGHSIQDDRLIGALPQPAGPASNHVALSTGRSLLSVDLGSGEVTSLPLTDPADTGAGSAQPGGSTGTGGVTAPVQVNGCTHAASAQTGQYLRDCDGEAQDEIVPIPEFQAGSELVFRVNRDRVVLNDTGAGTAWMVLEQMKVVSNWDDLEPPKGEGSEEDEESDEVTQQTVLPDRQDENRPPVATDDSFGVRAGRTTQLPVLFNDSDPDGDVLTARLDGDQPGVGTVQRILDGVGMQIVVLESASGSEAITYIADDGRQGTDTAQVNLRVVPDSENSAPTQERVPVLRVPAGESVTAQVLTDWLDPDGDDLQLTGAAADDPDSVRTRPDGQLTFQDNTGDPGTREIQVTVSDGRETTTGTAQIEVLERGGIQPPVTQADHVTVQAGQDGTLQPLENDEDPLGGQLRLAYVSTLPELEVSYSTTAGTVQIAGAAPGTYYLEYVAANEFDSAPGLIRVDVLPEGEDGGLPVAVRDTALLPAGGDVLVNVLGNDTDPAGGLLVVQGVEGLSGAEGNASPITVAVEDFNHVRVVDSGGLSGPITFTYRVANARGTSTGEVTVVPLPSPEVLQPPVATADSATVRAGDIVTVDVLANDSHPNHGDLTLEPDLVEEPGEGRGQAFVSGGMLRYRAGNEAGRVNVSYEVGGPDGQKASAPVEFTVTPMDRAANNPPVPPSVQARVLAGNAVTVPVNLNGTDPDGDSVTLVGVQSPPTQGSVRMEEGRLIYTATESAAGTDTFTYQVVDRLGAIATGTVSVGIAQPPTVNHPPVALDDSVQVRPGRTFTTNVLVNDADPDGDPVALVEGGFQSSVPDTAVEIVDGLVRVTAPEQAGHLNLQYTIADPAGATDTGNLSIGIDPDAPLMPPIARDDAVGVEQIADQQQVAVPVLTNDEDPDGDVGDLEISLDPAAEAAGARVQADEVVVPVAQDAQTLMYTVTDVDGGTGHAFILIPGQDARAPWLTLEEPLEVMAGDPLRVDLTDHIGVRDGRTPQLTGDDAAAAAPASARLDIGSATEVTFTSDPGYAGSASINVSVTDGEGGGDPNGLVSTLSLPISVVPRPDQNNPPTVQSSSLEVEQGGDPATLDLAPLARDPDGDDLTLALGTVSGEIAAELTGTVLTVTPSSNAERGTSGSVGFTVSDGETDPVPAEISVQVVGTSRPAPLALDDEVPDGRAGEPVTVDVLANDVNPFADEGPLTVISATVTTGSGTAATDGTTVTITPDADYSGRMQVTYGIEDITGDSARQAQGTVTVVVKGAPGAPGVPRIEGVEDSEVSLSWAAPPDNGAPITGYTMTDTTTGVTQACAATACTITGLTNAVEHRFSVTATNEVGESEASGPSAPAVPDVRPEMPAAPAPIAGDGAVDLAWTVPENRGSAITSYRVQVSPALSGSATRSTGAGTSLRWDGLGNGVPYRFRLQAVNQAEEPSEWSAWSTDAVPAGKPFAPGTPSAVKDESVVHGGVVRVAWSAADDNGSALEGYTVRAHAGGSVVGTKLVGPGTTSLDWSGLDKSTAYSFSVVATNGEGDSPASGQSASVTPFGRPGPISGLTTSATGADRKLDISFSGAASNGSPVSYEYSLGSGWSSLGTATSSTVTVPANGSSYSLTVRAKNAAGVGTSQKVSTATAYGPLKPPEIMPVVAEGLVQFHWGTDTNTAGNGRNATMSATVNGSRVQNSGRYASEWVRESTRYTLKVTVCADGDCASSESTVSSITVPPPSIQFSLGAPFGDPEACGAGSAYKNCHYTKVNASGFEPNQYVSGGTCYGIRSDNGQVGTWEQGNVDFTVDGQGKLIDGNVGCWPHDLYREAWIEIAGLESNHIRGPW</sequence>
<dbReference type="PROSITE" id="PS50853">
    <property type="entry name" value="FN3"/>
    <property type="match status" value="3"/>
</dbReference>
<dbReference type="NCBIfam" id="NF012211">
    <property type="entry name" value="tand_rpt_95"/>
    <property type="match status" value="1"/>
</dbReference>
<keyword evidence="1" id="KW-0677">Repeat</keyword>
<dbReference type="InterPro" id="IPR013783">
    <property type="entry name" value="Ig-like_fold"/>
</dbReference>
<dbReference type="SUPFAM" id="SSF49265">
    <property type="entry name" value="Fibronectin type III"/>
    <property type="match status" value="2"/>
</dbReference>
<feature type="transmembrane region" description="Helical" evidence="5">
    <location>
        <begin position="12"/>
        <end position="32"/>
    </location>
</feature>
<gene>
    <name evidence="7" type="ORF">C8E99_0370</name>
</gene>
<feature type="region of interest" description="Disordered" evidence="4">
    <location>
        <begin position="272"/>
        <end position="299"/>
    </location>
</feature>
<evidence type="ECO:0000256" key="5">
    <source>
        <dbReference type="SAM" id="Phobius"/>
    </source>
</evidence>
<feature type="compositionally biased region" description="Polar residues" evidence="4">
    <location>
        <begin position="560"/>
        <end position="572"/>
    </location>
</feature>
<feature type="region of interest" description="Disordered" evidence="4">
    <location>
        <begin position="534"/>
        <end position="572"/>
    </location>
</feature>
<keyword evidence="2" id="KW-0378">Hydrolase</keyword>
<evidence type="ECO:0000313" key="8">
    <source>
        <dbReference type="Proteomes" id="UP000256727"/>
    </source>
</evidence>
<dbReference type="PANTHER" id="PTHR13817:SF151">
    <property type="entry name" value="TITIN"/>
    <property type="match status" value="1"/>
</dbReference>
<keyword evidence="5" id="KW-0812">Transmembrane</keyword>
<keyword evidence="2" id="KW-0326">Glycosidase</keyword>
<dbReference type="Gene3D" id="2.60.40.2810">
    <property type="match status" value="2"/>
</dbReference>
<protein>
    <submittedName>
        <fullName evidence="7">Fibronectin type III domain protein</fullName>
    </submittedName>
</protein>
<dbReference type="Pfam" id="PF17963">
    <property type="entry name" value="Big_9"/>
    <property type="match status" value="8"/>
</dbReference>
<dbReference type="RefSeq" id="WP_147301154.1">
    <property type="nucleotide sequence ID" value="NZ_QREH01000001.1"/>
</dbReference>
<dbReference type="OrthoDB" id="5241356at2"/>
<keyword evidence="3" id="KW-0624">Polysaccharide degradation</keyword>
<feature type="domain" description="Fibronectin type-III" evidence="6">
    <location>
        <begin position="1483"/>
        <end position="1572"/>
    </location>
</feature>
<name>A0A3D9LAV7_9MICC</name>